<proteinExistence type="predicted"/>
<sequence length="67" mass="7487">MKYRTVKGQTVDEIVWKHYGNRRGAVETVLEANRGLADYGALLPGGLVIDLPDDVPPKPVRGLRLWD</sequence>
<dbReference type="RefSeq" id="WP_046492985.1">
    <property type="nucleotide sequence ID" value="NZ_CP016303.1"/>
</dbReference>
<dbReference type="InterPro" id="IPR008861">
    <property type="entry name" value="GpX-like"/>
</dbReference>
<accession>A0A249DWX6</accession>
<dbReference type="Pfam" id="PF05489">
    <property type="entry name" value="Phage_tail_X"/>
    <property type="match status" value="1"/>
</dbReference>
<name>A0A249DWX6_9ENTR</name>
<dbReference type="AlphaFoldDB" id="A0A249DWX6"/>
<reference evidence="2" key="1">
    <citation type="submission" date="2016-06" db="EMBL/GenBank/DDBJ databases">
        <authorList>
            <person name="Chen W."/>
            <person name="Hasegawa D.K."/>
        </authorList>
    </citation>
    <scope>NUCLEOTIDE SEQUENCE [LARGE SCALE GENOMIC DNA]</scope>
    <source>
        <strain evidence="2">MEAM1</strain>
    </source>
</reference>
<dbReference type="EMBL" id="CP016303">
    <property type="protein sequence ID" value="ASX25859.1"/>
    <property type="molecule type" value="Genomic_DNA"/>
</dbReference>
<evidence type="ECO:0000313" key="1">
    <source>
        <dbReference type="EMBL" id="ASX25859.1"/>
    </source>
</evidence>
<evidence type="ECO:0000313" key="2">
    <source>
        <dbReference type="Proteomes" id="UP000216438"/>
    </source>
</evidence>
<dbReference type="Proteomes" id="UP000216438">
    <property type="component" value="Chromosome"/>
</dbReference>
<dbReference type="OrthoDB" id="8759063at2"/>
<protein>
    <submittedName>
        <fullName evidence="1">Phage tail protein</fullName>
    </submittedName>
</protein>
<organism evidence="1 2">
    <name type="scientific">Candidatus Hamiltonella defensa</name>
    <name type="common">Bemisia tabaci</name>
    <dbReference type="NCBI Taxonomy" id="672795"/>
    <lineage>
        <taxon>Bacteria</taxon>
        <taxon>Pseudomonadati</taxon>
        <taxon>Pseudomonadota</taxon>
        <taxon>Gammaproteobacteria</taxon>
        <taxon>Enterobacterales</taxon>
        <taxon>Enterobacteriaceae</taxon>
        <taxon>aphid secondary symbionts</taxon>
        <taxon>Candidatus Williamhamiltonella</taxon>
    </lineage>
</organism>
<gene>
    <name evidence="1" type="ORF">BA171_01545</name>
</gene>
<reference evidence="1 2" key="2">
    <citation type="submission" date="2017-09" db="EMBL/GenBank/DDBJ databases">
        <title>The genome of whitefly Bemisia tabaci, a global crop pest, provides novel insights into virus transmission, host adaptation and insecticide resistance.</title>
        <authorList>
            <person name="Kaur N."/>
            <person name="Kliot A."/>
            <person name="Pinheiro P.V."/>
            <person name="Luan J."/>
            <person name="Zheng Y."/>
            <person name="Liu W."/>
            <person name="Sun H."/>
            <person name="Yang X."/>
            <person name="Xu Y."/>
            <person name="Luo Y."/>
            <person name="Kruse A."/>
            <person name="Fisher T.W."/>
            <person name="Nelson D.R."/>
            <person name="Elimelech M."/>
            <person name="MacCoss M."/>
            <person name="Johnson R."/>
            <person name="Cohen E."/>
            <person name="Hunter W.B."/>
            <person name="Brown J.K."/>
            <person name="Jander G."/>
            <person name="Cilia M."/>
            <person name="Douglas A.E."/>
            <person name="Ghanim M."/>
            <person name="Simmons A.M."/>
            <person name="Wintermantel W.M."/>
            <person name="Ling K.-S."/>
            <person name="Fei Z."/>
        </authorList>
    </citation>
    <scope>NUCLEOTIDE SEQUENCE [LARGE SCALE GENOMIC DNA]</scope>
    <source>
        <strain evidence="1 2">MEAM1</strain>
    </source>
</reference>